<evidence type="ECO:0000313" key="1">
    <source>
        <dbReference type="EMBL" id="NMH59733.1"/>
    </source>
</evidence>
<proteinExistence type="predicted"/>
<comment type="caution">
    <text evidence="1">The sequence shown here is derived from an EMBL/GenBank/DDBJ whole genome shotgun (WGS) entry which is preliminary data.</text>
</comment>
<name>A0ABX1QZS8_9ALTE</name>
<accession>A0ABX1QZS8</accession>
<evidence type="ECO:0000313" key="2">
    <source>
        <dbReference type="Proteomes" id="UP000709336"/>
    </source>
</evidence>
<dbReference type="Gene3D" id="1.10.3210.10">
    <property type="entry name" value="Hypothetical protein af1432"/>
    <property type="match status" value="1"/>
</dbReference>
<organism evidence="1 2">
    <name type="scientific">Alteromonas ponticola</name>
    <dbReference type="NCBI Taxonomy" id="2720613"/>
    <lineage>
        <taxon>Bacteria</taxon>
        <taxon>Pseudomonadati</taxon>
        <taxon>Pseudomonadota</taxon>
        <taxon>Gammaproteobacteria</taxon>
        <taxon>Alteromonadales</taxon>
        <taxon>Alteromonadaceae</taxon>
        <taxon>Alteromonas/Salinimonas group</taxon>
        <taxon>Alteromonas</taxon>
    </lineage>
</organism>
<reference evidence="1 2" key="1">
    <citation type="submission" date="2020-03" db="EMBL/GenBank/DDBJ databases">
        <title>Alteromonas ponticola sp. nov., isolated from seawater.</title>
        <authorList>
            <person name="Yoon J.-H."/>
            <person name="Kim Y.-O."/>
        </authorList>
    </citation>
    <scope>NUCLEOTIDE SEQUENCE [LARGE SCALE GENOMIC DNA]</scope>
    <source>
        <strain evidence="1 2">MYP5</strain>
    </source>
</reference>
<dbReference type="RefSeq" id="WP_169210289.1">
    <property type="nucleotide sequence ID" value="NZ_JAATNW010000003.1"/>
</dbReference>
<dbReference type="SUPFAM" id="SSF109604">
    <property type="entry name" value="HD-domain/PDEase-like"/>
    <property type="match status" value="1"/>
</dbReference>
<dbReference type="Proteomes" id="UP000709336">
    <property type="component" value="Unassembled WGS sequence"/>
</dbReference>
<protein>
    <submittedName>
        <fullName evidence="1">HDOD domain-containing protein</fullName>
    </submittedName>
</protein>
<keyword evidence="2" id="KW-1185">Reference proteome</keyword>
<sequence>MFDFDEQRLLQQYQQLFQTPQNFCTKAFVNKCLAVAKQLLESAQQQPQLALALLTSRQVESSPVPECLRGALFLSVATRRNNFNDHFAQHLIASFLCTFVVMYAKEKNNDTVELKPLVNFCQSLGLSIWKETLRIAILLTRRQAFRHISSPKLSFRQQYLLAACVVARQLPQKEMLAIFRILTDSASPALQDVIGEWAQFPGVWLPGRVINVGESTAVILAREKRKLAFLPLPVSTQVIKWASVNEVSLLRSPQTVDFKKIKQWTDNVGLNAHSTNWPYSPSFALNRPPAKLLKIIDLLNGSQTDISLLCEQIKQEPLLAQFLKSAATHDNRMNLPVNDVKQAVLTYGIERVGDMLVQQALNQRLNQKQFPISALCQRLLSLSSNIAAHLCYESDSPITPQNASLLMTFALAPIFSIPAFKIALNWRPAATLLFSVDSLVPSTNESIRHQAVQLMNGWHQSVNLQMAVKSSNRLPDQCHPKIRYAVCIMGLSLSLARQWLWNPSHFCEVTEDFDYQAKRLLGVDGALLSKLQEQLTQQIWLPINR</sequence>
<dbReference type="EMBL" id="JAATNW010000003">
    <property type="protein sequence ID" value="NMH59733.1"/>
    <property type="molecule type" value="Genomic_DNA"/>
</dbReference>
<gene>
    <name evidence="1" type="ORF">HCJ96_06870</name>
</gene>